<dbReference type="Proteomes" id="UP000320421">
    <property type="component" value="Chromosome"/>
</dbReference>
<dbReference type="RefSeq" id="WP_145180922.1">
    <property type="nucleotide sequence ID" value="NZ_CP036266.1"/>
</dbReference>
<keyword evidence="1" id="KW-1133">Transmembrane helix</keyword>
<feature type="transmembrane region" description="Helical" evidence="1">
    <location>
        <begin position="45"/>
        <end position="67"/>
    </location>
</feature>
<protein>
    <submittedName>
        <fullName evidence="2">Uncharacterized protein</fullName>
    </submittedName>
</protein>
<keyword evidence="1" id="KW-0472">Membrane</keyword>
<dbReference type="OrthoDB" id="9899567at2"/>
<reference evidence="2 3" key="1">
    <citation type="submission" date="2019-02" db="EMBL/GenBank/DDBJ databases">
        <title>Deep-cultivation of Planctomycetes and their phenomic and genomic characterization uncovers novel biology.</title>
        <authorList>
            <person name="Wiegand S."/>
            <person name="Jogler M."/>
            <person name="Boedeker C."/>
            <person name="Pinto D."/>
            <person name="Vollmers J."/>
            <person name="Rivas-Marin E."/>
            <person name="Kohn T."/>
            <person name="Peeters S.H."/>
            <person name="Heuer A."/>
            <person name="Rast P."/>
            <person name="Oberbeckmann S."/>
            <person name="Bunk B."/>
            <person name="Jeske O."/>
            <person name="Meyerdierks A."/>
            <person name="Storesund J.E."/>
            <person name="Kallscheuer N."/>
            <person name="Luecker S."/>
            <person name="Lage O.M."/>
            <person name="Pohl T."/>
            <person name="Merkel B.J."/>
            <person name="Hornburger P."/>
            <person name="Mueller R.-W."/>
            <person name="Bruemmer F."/>
            <person name="Labrenz M."/>
            <person name="Spormann A.M."/>
            <person name="Op den Camp H."/>
            <person name="Overmann J."/>
            <person name="Amann R."/>
            <person name="Jetten M.S.M."/>
            <person name="Mascher T."/>
            <person name="Medema M.H."/>
            <person name="Devos D.P."/>
            <person name="Kaster A.-K."/>
            <person name="Ovreas L."/>
            <person name="Rohde M."/>
            <person name="Galperin M.Y."/>
            <person name="Jogler C."/>
        </authorList>
    </citation>
    <scope>NUCLEOTIDE SEQUENCE [LARGE SCALE GENOMIC DNA]</scope>
    <source>
        <strain evidence="2 3">HG66A1</strain>
    </source>
</reference>
<gene>
    <name evidence="2" type="ORF">HG66A1_07790</name>
</gene>
<accession>A0A517PI21</accession>
<organism evidence="2 3">
    <name type="scientific">Gimesia chilikensis</name>
    <dbReference type="NCBI Taxonomy" id="2605989"/>
    <lineage>
        <taxon>Bacteria</taxon>
        <taxon>Pseudomonadati</taxon>
        <taxon>Planctomycetota</taxon>
        <taxon>Planctomycetia</taxon>
        <taxon>Planctomycetales</taxon>
        <taxon>Planctomycetaceae</taxon>
        <taxon>Gimesia</taxon>
    </lineage>
</organism>
<dbReference type="AlphaFoldDB" id="A0A517PI21"/>
<evidence type="ECO:0000313" key="3">
    <source>
        <dbReference type="Proteomes" id="UP000320421"/>
    </source>
</evidence>
<feature type="transmembrane region" description="Helical" evidence="1">
    <location>
        <begin position="15"/>
        <end position="39"/>
    </location>
</feature>
<feature type="transmembrane region" description="Helical" evidence="1">
    <location>
        <begin position="79"/>
        <end position="100"/>
    </location>
</feature>
<proteinExistence type="predicted"/>
<sequence>MDQLARQQKYFNRSFLVALFHFVLNPVLLFFGICAAGAGHGDSRLWYLALVSCLLFNLTLLSTVVTSYPLRKLDVERAFTFYVFLFFCLAYGALSFWVVLHPERI</sequence>
<evidence type="ECO:0000256" key="1">
    <source>
        <dbReference type="SAM" id="Phobius"/>
    </source>
</evidence>
<keyword evidence="3" id="KW-1185">Reference proteome</keyword>
<name>A0A517PI21_9PLAN</name>
<dbReference type="EMBL" id="CP036266">
    <property type="protein sequence ID" value="QDT19015.1"/>
    <property type="molecule type" value="Genomic_DNA"/>
</dbReference>
<keyword evidence="1" id="KW-0812">Transmembrane</keyword>
<evidence type="ECO:0000313" key="2">
    <source>
        <dbReference type="EMBL" id="QDT19015.1"/>
    </source>
</evidence>